<dbReference type="InterPro" id="IPR007627">
    <property type="entry name" value="RNA_pol_sigma70_r2"/>
</dbReference>
<dbReference type="NCBIfam" id="TIGR02937">
    <property type="entry name" value="sigma70-ECF"/>
    <property type="match status" value="1"/>
</dbReference>
<feature type="domain" description="RNA polymerase sigma-70 region 2" evidence="5">
    <location>
        <begin position="2"/>
        <end position="63"/>
    </location>
</feature>
<reference evidence="7 8" key="2">
    <citation type="submission" date="2018-08" db="EMBL/GenBank/DDBJ databases">
        <title>Acetobacter oryzifermentans sp. nov., isolated from Korea traditional vinegar and reclassification of Acetobacter pasteurianus subsp. ascendens (Henneberg 1898) as Acetobacter ascendens comb. nov.</title>
        <authorList>
            <person name="Cho G.Y."/>
            <person name="Lee S.H."/>
        </authorList>
    </citation>
    <scope>NUCLEOTIDE SEQUENCE [LARGE SCALE GENOMIC DNA]</scope>
    <source>
        <strain evidence="7 8">SH</strain>
    </source>
</reference>
<reference evidence="7 8" key="1">
    <citation type="submission" date="2017-09" db="EMBL/GenBank/DDBJ databases">
        <authorList>
            <person name="Kim K.H."/>
            <person name="Chun B.H."/>
            <person name="Han G.S."/>
            <person name="Hyun S.G."/>
            <person name="Jeon C.O."/>
        </authorList>
    </citation>
    <scope>NUCLEOTIDE SEQUENCE [LARGE SCALE GENOMIC DNA]</scope>
    <source>
        <strain evidence="7 8">SH</strain>
    </source>
</reference>
<dbReference type="SUPFAM" id="SSF88659">
    <property type="entry name" value="Sigma3 and sigma4 domains of RNA polymerase sigma factors"/>
    <property type="match status" value="1"/>
</dbReference>
<keyword evidence="3" id="KW-0731">Sigma factor</keyword>
<evidence type="ECO:0000313" key="8">
    <source>
        <dbReference type="Proteomes" id="UP000256572"/>
    </source>
</evidence>
<dbReference type="InterPro" id="IPR014284">
    <property type="entry name" value="RNA_pol_sigma-70_dom"/>
</dbReference>
<evidence type="ECO:0000259" key="5">
    <source>
        <dbReference type="Pfam" id="PF04542"/>
    </source>
</evidence>
<dbReference type="InterPro" id="IPR013249">
    <property type="entry name" value="RNA_pol_sigma70_r4_t2"/>
</dbReference>
<dbReference type="GO" id="GO:0003677">
    <property type="term" value="F:DNA binding"/>
    <property type="evidence" value="ECO:0007669"/>
    <property type="project" value="InterPro"/>
</dbReference>
<evidence type="ECO:0000256" key="3">
    <source>
        <dbReference type="ARBA" id="ARBA00023082"/>
    </source>
</evidence>
<evidence type="ECO:0000256" key="2">
    <source>
        <dbReference type="ARBA" id="ARBA00023015"/>
    </source>
</evidence>
<dbReference type="SUPFAM" id="SSF88946">
    <property type="entry name" value="Sigma2 domain of RNA polymerase sigma factors"/>
    <property type="match status" value="1"/>
</dbReference>
<accession>A0AAN1PHK5</accession>
<comment type="similarity">
    <text evidence="1">Belongs to the sigma-70 factor family. ECF subfamily.</text>
</comment>
<organism evidence="7 8">
    <name type="scientific">Acetobacter pomorum</name>
    <dbReference type="NCBI Taxonomy" id="65959"/>
    <lineage>
        <taxon>Bacteria</taxon>
        <taxon>Pseudomonadati</taxon>
        <taxon>Pseudomonadota</taxon>
        <taxon>Alphaproteobacteria</taxon>
        <taxon>Acetobacterales</taxon>
        <taxon>Acetobacteraceae</taxon>
        <taxon>Acetobacter</taxon>
    </lineage>
</organism>
<gene>
    <name evidence="7" type="ORF">CJF59_07505</name>
</gene>
<evidence type="ECO:0000313" key="7">
    <source>
        <dbReference type="EMBL" id="AXN00388.1"/>
    </source>
</evidence>
<proteinExistence type="inferred from homology"/>
<evidence type="ECO:0000259" key="6">
    <source>
        <dbReference type="Pfam" id="PF08281"/>
    </source>
</evidence>
<dbReference type="EMBL" id="CP023189">
    <property type="protein sequence ID" value="AXN00388.1"/>
    <property type="molecule type" value="Genomic_DNA"/>
</dbReference>
<dbReference type="PANTHER" id="PTHR43133:SF25">
    <property type="entry name" value="RNA POLYMERASE SIGMA FACTOR RFAY-RELATED"/>
    <property type="match status" value="1"/>
</dbReference>
<dbReference type="AlphaFoldDB" id="A0AAN1PHK5"/>
<dbReference type="Gene3D" id="1.10.10.10">
    <property type="entry name" value="Winged helix-like DNA-binding domain superfamily/Winged helix DNA-binding domain"/>
    <property type="match status" value="1"/>
</dbReference>
<evidence type="ECO:0000256" key="1">
    <source>
        <dbReference type="ARBA" id="ARBA00010641"/>
    </source>
</evidence>
<dbReference type="InterPro" id="IPR013325">
    <property type="entry name" value="RNA_pol_sigma_r2"/>
</dbReference>
<dbReference type="Gene3D" id="1.10.1740.10">
    <property type="match status" value="1"/>
</dbReference>
<evidence type="ECO:0000256" key="4">
    <source>
        <dbReference type="ARBA" id="ARBA00023163"/>
    </source>
</evidence>
<keyword evidence="4" id="KW-0804">Transcription</keyword>
<keyword evidence="2" id="KW-0805">Transcription regulation</keyword>
<dbReference type="InterPro" id="IPR036388">
    <property type="entry name" value="WH-like_DNA-bd_sf"/>
</dbReference>
<dbReference type="GO" id="GO:0006352">
    <property type="term" value="P:DNA-templated transcription initiation"/>
    <property type="evidence" value="ECO:0007669"/>
    <property type="project" value="InterPro"/>
</dbReference>
<dbReference type="InterPro" id="IPR039425">
    <property type="entry name" value="RNA_pol_sigma-70-like"/>
</dbReference>
<protein>
    <submittedName>
        <fullName evidence="7">RNA polymerase subunit sigma-24</fullName>
    </submittedName>
</protein>
<dbReference type="PANTHER" id="PTHR43133">
    <property type="entry name" value="RNA POLYMERASE ECF-TYPE SIGMA FACTO"/>
    <property type="match status" value="1"/>
</dbReference>
<name>A0AAN1PHK5_9PROT</name>
<dbReference type="Proteomes" id="UP000256572">
    <property type="component" value="Chromosome"/>
</dbReference>
<dbReference type="Pfam" id="PF08281">
    <property type="entry name" value="Sigma70_r4_2"/>
    <property type="match status" value="1"/>
</dbReference>
<sequence length="160" mass="17661">MPALRGFARFLARDSAIADDLVQDTIVRALDKAESFTPGTNLRAWCFAILRNLFLEQHRQGRRERIALEDYGHHPASTSESSPHAQTEMQELESLLWQISPLLREALVLVGAQELTYAEAADICGVEVGTMKARVSRARAALKKVMATQDGKNGPEGSQT</sequence>
<dbReference type="GO" id="GO:0016987">
    <property type="term" value="F:sigma factor activity"/>
    <property type="evidence" value="ECO:0007669"/>
    <property type="project" value="UniProtKB-KW"/>
</dbReference>
<dbReference type="Pfam" id="PF04542">
    <property type="entry name" value="Sigma70_r2"/>
    <property type="match status" value="1"/>
</dbReference>
<feature type="domain" description="RNA polymerase sigma factor 70 region 4 type 2" evidence="6">
    <location>
        <begin position="90"/>
        <end position="142"/>
    </location>
</feature>
<dbReference type="InterPro" id="IPR013324">
    <property type="entry name" value="RNA_pol_sigma_r3/r4-like"/>
</dbReference>